<feature type="compositionally biased region" description="Acidic residues" evidence="2">
    <location>
        <begin position="213"/>
        <end position="227"/>
    </location>
</feature>
<dbReference type="InterPro" id="IPR051639">
    <property type="entry name" value="BCD1"/>
</dbReference>
<reference evidence="4" key="1">
    <citation type="submission" date="2020-05" db="EMBL/GenBank/DDBJ databases">
        <title>Phylogenomic resolution of chytrid fungi.</title>
        <authorList>
            <person name="Stajich J.E."/>
            <person name="Amses K."/>
            <person name="Simmons R."/>
            <person name="Seto K."/>
            <person name="Myers J."/>
            <person name="Bonds A."/>
            <person name="Quandt C.A."/>
            <person name="Barry K."/>
            <person name="Liu P."/>
            <person name="Grigoriev I."/>
            <person name="Longcore J.E."/>
            <person name="James T.Y."/>
        </authorList>
    </citation>
    <scope>NUCLEOTIDE SEQUENCE</scope>
    <source>
        <strain evidence="4">JEL0318</strain>
    </source>
</reference>
<evidence type="ECO:0000256" key="1">
    <source>
        <dbReference type="ARBA" id="ARBA00022553"/>
    </source>
</evidence>
<dbReference type="EMBL" id="JADGJD010000474">
    <property type="protein sequence ID" value="KAJ3050781.1"/>
    <property type="molecule type" value="Genomic_DNA"/>
</dbReference>
<evidence type="ECO:0000259" key="3">
    <source>
        <dbReference type="Pfam" id="PF25790"/>
    </source>
</evidence>
<dbReference type="PANTHER" id="PTHR13483">
    <property type="entry name" value="BOX C_D SNORNA PROTEIN 1-RELATED"/>
    <property type="match status" value="1"/>
</dbReference>
<gene>
    <name evidence="4" type="ORF">HK097_008241</name>
</gene>
<comment type="caution">
    <text evidence="4">The sequence shown here is derived from an EMBL/GenBank/DDBJ whole genome shotgun (WGS) entry which is preliminary data.</text>
</comment>
<dbReference type="Pfam" id="PF25790">
    <property type="entry name" value="BCD1"/>
    <property type="match status" value="1"/>
</dbReference>
<organism evidence="4 5">
    <name type="scientific">Rhizophlyctis rosea</name>
    <dbReference type="NCBI Taxonomy" id="64517"/>
    <lineage>
        <taxon>Eukaryota</taxon>
        <taxon>Fungi</taxon>
        <taxon>Fungi incertae sedis</taxon>
        <taxon>Chytridiomycota</taxon>
        <taxon>Chytridiomycota incertae sedis</taxon>
        <taxon>Chytridiomycetes</taxon>
        <taxon>Rhizophlyctidales</taxon>
        <taxon>Rhizophlyctidaceae</taxon>
        <taxon>Rhizophlyctis</taxon>
    </lineage>
</organism>
<dbReference type="PANTHER" id="PTHR13483:SF3">
    <property type="entry name" value="BOX C_D SNORNA PROTEIN 1"/>
    <property type="match status" value="1"/>
</dbReference>
<dbReference type="InterPro" id="IPR057721">
    <property type="entry name" value="BCD1_alpha/beta"/>
</dbReference>
<feature type="compositionally biased region" description="Acidic residues" evidence="2">
    <location>
        <begin position="241"/>
        <end position="253"/>
    </location>
</feature>
<dbReference type="AlphaFoldDB" id="A0AAD5SAL4"/>
<dbReference type="Proteomes" id="UP001212841">
    <property type="component" value="Unassembled WGS sequence"/>
</dbReference>
<feature type="compositionally biased region" description="Low complexity" evidence="2">
    <location>
        <begin position="228"/>
        <end position="240"/>
    </location>
</feature>
<evidence type="ECO:0000256" key="2">
    <source>
        <dbReference type="SAM" id="MobiDB-lite"/>
    </source>
</evidence>
<keyword evidence="1" id="KW-0597">Phosphoprotein</keyword>
<evidence type="ECO:0000313" key="5">
    <source>
        <dbReference type="Proteomes" id="UP001212841"/>
    </source>
</evidence>
<accession>A0AAD5SAL4</accession>
<sequence>MSEYNANHMSSDYFLLEEAYRTADLATRDNSKPSARPNKRPSSKNALILKHASKTNTTVKFLSQGMKRREENTSMYLAKMKTISWTIAWDFPQCGVKRLDHRIKDTTTLHEALSKHIEPKPNNAVSRYEIKELCDCGIDNLLVYMKKENAPFTPKNVMIERKQRYAQANQPTYYAIPISSSISKALANKLVIEYPTFIVRSSKPPDNIKITEANEESSTEESSDESSDSGSGSGSDSSSSSEEEEGEVQDEVLAESQVETPEEGAVLPPVDFGKISDALVQDFGADVQEWQNKNNYF</sequence>
<protein>
    <recommendedName>
        <fullName evidence="3">BCD1 alpha/beta domain-containing protein</fullName>
    </recommendedName>
</protein>
<feature type="region of interest" description="Disordered" evidence="2">
    <location>
        <begin position="26"/>
        <end position="45"/>
    </location>
</feature>
<dbReference type="GO" id="GO:0048254">
    <property type="term" value="P:snoRNA localization"/>
    <property type="evidence" value="ECO:0007669"/>
    <property type="project" value="TreeGrafter"/>
</dbReference>
<dbReference type="GO" id="GO:0000492">
    <property type="term" value="P:box C/D snoRNP assembly"/>
    <property type="evidence" value="ECO:0007669"/>
    <property type="project" value="TreeGrafter"/>
</dbReference>
<evidence type="ECO:0000313" key="4">
    <source>
        <dbReference type="EMBL" id="KAJ3050781.1"/>
    </source>
</evidence>
<name>A0AAD5SAL4_9FUNG</name>
<dbReference type="GO" id="GO:0000463">
    <property type="term" value="P:maturation of LSU-rRNA from tricistronic rRNA transcript (SSU-rRNA, 5.8S rRNA, LSU-rRNA)"/>
    <property type="evidence" value="ECO:0007669"/>
    <property type="project" value="TreeGrafter"/>
</dbReference>
<keyword evidence="5" id="KW-1185">Reference proteome</keyword>
<feature type="region of interest" description="Disordered" evidence="2">
    <location>
        <begin position="203"/>
        <end position="269"/>
    </location>
</feature>
<proteinExistence type="predicted"/>
<feature type="domain" description="BCD1 alpha/beta" evidence="3">
    <location>
        <begin position="50"/>
        <end position="202"/>
    </location>
</feature>
<dbReference type="GO" id="GO:0070761">
    <property type="term" value="C:pre-snoRNP complex"/>
    <property type="evidence" value="ECO:0007669"/>
    <property type="project" value="TreeGrafter"/>
</dbReference>
<dbReference type="GO" id="GO:0005634">
    <property type="term" value="C:nucleus"/>
    <property type="evidence" value="ECO:0007669"/>
    <property type="project" value="TreeGrafter"/>
</dbReference>